<name>A0A432X0Z3_9GAMM</name>
<dbReference type="PROSITE" id="PS51257">
    <property type="entry name" value="PROKAR_LIPOPROTEIN"/>
    <property type="match status" value="1"/>
</dbReference>
<dbReference type="InterPro" id="IPR014549">
    <property type="entry name" value="FlgO"/>
</dbReference>
<feature type="chain" id="PRO_5019328389" description="FlgO domain-containing protein" evidence="1">
    <location>
        <begin position="21"/>
        <end position="198"/>
    </location>
</feature>
<feature type="signal peptide" evidence="1">
    <location>
        <begin position="1"/>
        <end position="20"/>
    </location>
</feature>
<dbReference type="EMBL" id="PIPQ01000005">
    <property type="protein sequence ID" value="RUO39876.1"/>
    <property type="molecule type" value="Genomic_DNA"/>
</dbReference>
<dbReference type="PIRSF" id="PIRSF028688">
    <property type="entry name" value="UCP_imp_028688"/>
    <property type="match status" value="1"/>
</dbReference>
<dbReference type="Pfam" id="PF17680">
    <property type="entry name" value="FlgO"/>
    <property type="match status" value="1"/>
</dbReference>
<protein>
    <recommendedName>
        <fullName evidence="2">FlgO domain-containing protein</fullName>
    </recommendedName>
</protein>
<evidence type="ECO:0000256" key="1">
    <source>
        <dbReference type="SAM" id="SignalP"/>
    </source>
</evidence>
<evidence type="ECO:0000313" key="4">
    <source>
        <dbReference type="Proteomes" id="UP000286976"/>
    </source>
</evidence>
<evidence type="ECO:0000259" key="2">
    <source>
        <dbReference type="Pfam" id="PF17680"/>
    </source>
</evidence>
<comment type="caution">
    <text evidence="3">The sequence shown here is derived from an EMBL/GenBank/DDBJ whole genome shotgun (WGS) entry which is preliminary data.</text>
</comment>
<dbReference type="RefSeq" id="WP_126757748.1">
    <property type="nucleotide sequence ID" value="NZ_PIPQ01000005.1"/>
</dbReference>
<evidence type="ECO:0000313" key="3">
    <source>
        <dbReference type="EMBL" id="RUO39876.1"/>
    </source>
</evidence>
<dbReference type="Proteomes" id="UP000286976">
    <property type="component" value="Unassembled WGS sequence"/>
</dbReference>
<keyword evidence="1" id="KW-0732">Signal</keyword>
<sequence>MRRVITLFAVLASLALTACASPPPQTDYLGSSGISAGRLTPYQQTLAAQLFAQQPGLQRVAVTSFVPADSLQQGHDKYVDLAKQLQEGVLSEAHHFNIGLVEYRLTNQLFLSHQQERALSRDPQALRSEYRFDYMVVGTYSEMEQGILVNARLIQTRRATVVSAASVLVPWQAVATQTGTSQWRKGGLYRESISEETE</sequence>
<dbReference type="OrthoDB" id="6385614at2"/>
<gene>
    <name evidence="3" type="ORF">CWE15_08985</name>
</gene>
<proteinExistence type="predicted"/>
<feature type="domain" description="FlgO" evidence="2">
    <location>
        <begin position="45"/>
        <end position="173"/>
    </location>
</feature>
<accession>A0A432X0Z3</accession>
<organism evidence="3 4">
    <name type="scientific">Aliidiomarina taiwanensis</name>
    <dbReference type="NCBI Taxonomy" id="946228"/>
    <lineage>
        <taxon>Bacteria</taxon>
        <taxon>Pseudomonadati</taxon>
        <taxon>Pseudomonadota</taxon>
        <taxon>Gammaproteobacteria</taxon>
        <taxon>Alteromonadales</taxon>
        <taxon>Idiomarinaceae</taxon>
        <taxon>Aliidiomarina</taxon>
    </lineage>
</organism>
<dbReference type="InterPro" id="IPR041215">
    <property type="entry name" value="FlgO_dom"/>
</dbReference>
<reference evidence="3 4" key="1">
    <citation type="journal article" date="2011" name="Front. Microbiol.">
        <title>Genomic signatures of strain selection and enhancement in Bacillus atrophaeus var. globigii, a historical biowarfare simulant.</title>
        <authorList>
            <person name="Gibbons H.S."/>
            <person name="Broomall S.M."/>
            <person name="McNew L.A."/>
            <person name="Daligault H."/>
            <person name="Chapman C."/>
            <person name="Bruce D."/>
            <person name="Karavis M."/>
            <person name="Krepps M."/>
            <person name="McGregor P.A."/>
            <person name="Hong C."/>
            <person name="Park K.H."/>
            <person name="Akmal A."/>
            <person name="Feldman A."/>
            <person name="Lin J.S."/>
            <person name="Chang W.E."/>
            <person name="Higgs B.W."/>
            <person name="Demirev P."/>
            <person name="Lindquist J."/>
            <person name="Liem A."/>
            <person name="Fochler E."/>
            <person name="Read T.D."/>
            <person name="Tapia R."/>
            <person name="Johnson S."/>
            <person name="Bishop-Lilly K.A."/>
            <person name="Detter C."/>
            <person name="Han C."/>
            <person name="Sozhamannan S."/>
            <person name="Rosenzweig C.N."/>
            <person name="Skowronski E.W."/>
        </authorList>
    </citation>
    <scope>NUCLEOTIDE SEQUENCE [LARGE SCALE GENOMIC DNA]</scope>
    <source>
        <strain evidence="3 4">AIT1</strain>
    </source>
</reference>
<dbReference type="AlphaFoldDB" id="A0A432X0Z3"/>
<keyword evidence="4" id="KW-1185">Reference proteome</keyword>